<sequence>MAEIVRLEERLARQPKRRAEHHEAVILLFTGVRYEYRDGHLVRTSDVFDGPCVPQPRGKDPLPH</sequence>
<name>A0A4V1RPL6_9HYPH</name>
<dbReference type="AlphaFoldDB" id="A0A4V1RPL6"/>
<evidence type="ECO:0000313" key="2">
    <source>
        <dbReference type="Proteomes" id="UP000291088"/>
    </source>
</evidence>
<dbReference type="RefSeq" id="WP_129333193.1">
    <property type="nucleotide sequence ID" value="NZ_SDVB01000253.1"/>
</dbReference>
<dbReference type="EMBL" id="SDVB01000253">
    <property type="protein sequence ID" value="RYC09787.1"/>
    <property type="molecule type" value="Genomic_DNA"/>
</dbReference>
<gene>
    <name evidence="1" type="ORF">EUU22_16980</name>
</gene>
<keyword evidence="2" id="KW-1185">Reference proteome</keyword>
<accession>A0A4V1RPL6</accession>
<proteinExistence type="predicted"/>
<dbReference type="OrthoDB" id="8454392at2"/>
<reference evidence="1 2" key="1">
    <citation type="submission" date="2019-01" db="EMBL/GenBank/DDBJ databases">
        <authorList>
            <person name="Deng T."/>
        </authorList>
    </citation>
    <scope>NUCLEOTIDE SEQUENCE [LARGE SCALE GENOMIC DNA]</scope>
    <source>
        <strain evidence="1 2">F8825</strain>
    </source>
</reference>
<evidence type="ECO:0000313" key="1">
    <source>
        <dbReference type="EMBL" id="RYC09787.1"/>
    </source>
</evidence>
<organism evidence="1 2">
    <name type="scientific">Ciceribacter ferrooxidans</name>
    <dbReference type="NCBI Taxonomy" id="2509717"/>
    <lineage>
        <taxon>Bacteria</taxon>
        <taxon>Pseudomonadati</taxon>
        <taxon>Pseudomonadota</taxon>
        <taxon>Alphaproteobacteria</taxon>
        <taxon>Hyphomicrobiales</taxon>
        <taxon>Rhizobiaceae</taxon>
        <taxon>Ciceribacter</taxon>
    </lineage>
</organism>
<dbReference type="Proteomes" id="UP000291088">
    <property type="component" value="Unassembled WGS sequence"/>
</dbReference>
<comment type="caution">
    <text evidence="1">The sequence shown here is derived from an EMBL/GenBank/DDBJ whole genome shotgun (WGS) entry which is preliminary data.</text>
</comment>
<protein>
    <submittedName>
        <fullName evidence="1">Uncharacterized protein</fullName>
    </submittedName>
</protein>